<dbReference type="Pfam" id="PF13173">
    <property type="entry name" value="AAA_14"/>
    <property type="match status" value="1"/>
</dbReference>
<evidence type="ECO:0000259" key="1">
    <source>
        <dbReference type="Pfam" id="PF13173"/>
    </source>
</evidence>
<dbReference type="PANTHER" id="PTHR33295">
    <property type="entry name" value="ATPASE"/>
    <property type="match status" value="1"/>
</dbReference>
<dbReference type="GO" id="GO:0005524">
    <property type="term" value="F:ATP binding"/>
    <property type="evidence" value="ECO:0007669"/>
    <property type="project" value="UniProtKB-KW"/>
</dbReference>
<dbReference type="PANTHER" id="PTHR33295:SF7">
    <property type="entry name" value="ATPASE"/>
    <property type="match status" value="1"/>
</dbReference>
<keyword evidence="3" id="KW-0547">Nucleotide-binding</keyword>
<gene>
    <name evidence="3" type="ORF">F7D25_13625</name>
</gene>
<protein>
    <submittedName>
        <fullName evidence="3">ATP-binding protein</fullName>
    </submittedName>
</protein>
<evidence type="ECO:0000313" key="3">
    <source>
        <dbReference type="EMBL" id="MQP15419.1"/>
    </source>
</evidence>
<feature type="domain" description="AAA" evidence="1">
    <location>
        <begin position="19"/>
        <end position="153"/>
    </location>
</feature>
<dbReference type="RefSeq" id="WP_153091619.1">
    <property type="nucleotide sequence ID" value="NZ_VZAH01000137.1"/>
</dbReference>
<dbReference type="SUPFAM" id="SSF52540">
    <property type="entry name" value="P-loop containing nucleoside triphosphate hydrolases"/>
    <property type="match status" value="1"/>
</dbReference>
<dbReference type="OrthoDB" id="9801840at2"/>
<dbReference type="InterPro" id="IPR041682">
    <property type="entry name" value="AAA_14"/>
</dbReference>
<dbReference type="AlphaFoldDB" id="A0A6G1VPQ2"/>
<dbReference type="Pfam" id="PF13635">
    <property type="entry name" value="DUF4143"/>
    <property type="match status" value="1"/>
</dbReference>
<dbReference type="InterPro" id="IPR025420">
    <property type="entry name" value="DUF4143"/>
</dbReference>
<dbReference type="InterPro" id="IPR027417">
    <property type="entry name" value="P-loop_NTPase"/>
</dbReference>
<sequence>MLERKFAENLEKFLLYEPRKILLVNGARQIGKSYLIRYVGKKLFKHFVEINLKADQEGDGIFKTVRSKEDFYLQLGAMAGNNLGSKDDTLVFLDEIQSYPHLMTMLKFLNEDGKYRYVASGSQLGVALSQTPSVPIGSIAVQQMYPLDFEEFLWAMGCGKEAIESMRHSFLDRKALNESMHNYMLQQFKIYLLVGGMPDAVNKFLENRNMAQVRSIQRDIHALYKIDASQYDDERKLVIRKIYDMIPSNMENKKKRIIVKNIEGLKAHKQFSDYAEEFEYLTNSGVALSVQAISNPSFPLIESESKNLLKLYMNDVGLLTSILYGTNINAVLRDERSVNLGAVYESVIAQEFHAHGYVLHYYDNKQKGEVDYLIDDYRNLTVLPVEIKSGKDYTVHSALDKFLDTPEYHIHEAVVLSNEQKVYTENGITYMPIYYCMFFSNKIEDEADLVIPEMQMPSL</sequence>
<comment type="caution">
    <text evidence="3">The sequence shown here is derived from an EMBL/GenBank/DDBJ whole genome shotgun (WGS) entry which is preliminary data.</text>
</comment>
<evidence type="ECO:0000313" key="4">
    <source>
        <dbReference type="Proteomes" id="UP000477980"/>
    </source>
</evidence>
<proteinExistence type="predicted"/>
<keyword evidence="3" id="KW-0067">ATP-binding</keyword>
<organism evidence="3 4">
    <name type="scientific">Segatella copri</name>
    <dbReference type="NCBI Taxonomy" id="165179"/>
    <lineage>
        <taxon>Bacteria</taxon>
        <taxon>Pseudomonadati</taxon>
        <taxon>Bacteroidota</taxon>
        <taxon>Bacteroidia</taxon>
        <taxon>Bacteroidales</taxon>
        <taxon>Prevotellaceae</taxon>
        <taxon>Segatella</taxon>
    </lineage>
</organism>
<accession>A0A6G1VPQ2</accession>
<evidence type="ECO:0000259" key="2">
    <source>
        <dbReference type="Pfam" id="PF13635"/>
    </source>
</evidence>
<name>A0A6G1VPQ2_9BACT</name>
<reference evidence="3 4" key="1">
    <citation type="submission" date="2019-09" db="EMBL/GenBank/DDBJ databases">
        <title>Distinct polysaccharide growth profiles of human intestinal Prevotella copri isolates.</title>
        <authorList>
            <person name="Fehlner-Peach H."/>
            <person name="Magnabosco C."/>
            <person name="Raghavan V."/>
            <person name="Scher J.U."/>
            <person name="Tett A."/>
            <person name="Cox L.M."/>
            <person name="Gottsegen C."/>
            <person name="Watters A."/>
            <person name="Wiltshire- Gordon J.D."/>
            <person name="Segata N."/>
            <person name="Bonneau R."/>
            <person name="Littman D.R."/>
        </authorList>
    </citation>
    <scope>NUCLEOTIDE SEQUENCE [LARGE SCALE GENOMIC DNA]</scope>
    <source>
        <strain evidence="4">iAA917</strain>
    </source>
</reference>
<dbReference type="EMBL" id="VZAH01000137">
    <property type="protein sequence ID" value="MQP15419.1"/>
    <property type="molecule type" value="Genomic_DNA"/>
</dbReference>
<feature type="domain" description="DUF4143" evidence="2">
    <location>
        <begin position="227"/>
        <end position="390"/>
    </location>
</feature>
<dbReference type="Proteomes" id="UP000477980">
    <property type="component" value="Unassembled WGS sequence"/>
</dbReference>